<feature type="transmembrane region" description="Helical" evidence="2">
    <location>
        <begin position="388"/>
        <end position="409"/>
    </location>
</feature>
<feature type="transmembrane region" description="Helical" evidence="2">
    <location>
        <begin position="38"/>
        <end position="59"/>
    </location>
</feature>
<dbReference type="Proteomes" id="UP000028045">
    <property type="component" value="Unassembled WGS sequence"/>
</dbReference>
<proteinExistence type="predicted"/>
<keyword evidence="2" id="KW-1133">Transmembrane helix</keyword>
<protein>
    <submittedName>
        <fullName evidence="3">Uncharacterized protein</fullName>
    </submittedName>
</protein>
<feature type="transmembrane region" description="Helical" evidence="2">
    <location>
        <begin position="225"/>
        <end position="248"/>
    </location>
</feature>
<dbReference type="HOGENOM" id="CLU_258989_0_0_1"/>
<feature type="region of interest" description="Disordered" evidence="1">
    <location>
        <begin position="129"/>
        <end position="155"/>
    </location>
</feature>
<evidence type="ECO:0000313" key="3">
    <source>
        <dbReference type="EMBL" id="KEY70049.1"/>
    </source>
</evidence>
<keyword evidence="4" id="KW-1185">Reference proteome</keyword>
<name>A0A084AXM0_STACB</name>
<gene>
    <name evidence="3" type="ORF">S7711_10111</name>
</gene>
<keyword evidence="2" id="KW-0812">Transmembrane</keyword>
<feature type="transmembrane region" description="Helical" evidence="2">
    <location>
        <begin position="260"/>
        <end position="289"/>
    </location>
</feature>
<feature type="compositionally biased region" description="Low complexity" evidence="1">
    <location>
        <begin position="137"/>
        <end position="155"/>
    </location>
</feature>
<dbReference type="AlphaFoldDB" id="A0A084AXM0"/>
<evidence type="ECO:0000256" key="2">
    <source>
        <dbReference type="SAM" id="Phobius"/>
    </source>
</evidence>
<evidence type="ECO:0000256" key="1">
    <source>
        <dbReference type="SAM" id="MobiDB-lite"/>
    </source>
</evidence>
<reference evidence="3 4" key="1">
    <citation type="journal article" date="2014" name="BMC Genomics">
        <title>Comparative genome sequencing reveals chemotype-specific gene clusters in the toxigenic black mold Stachybotrys.</title>
        <authorList>
            <person name="Semeiks J."/>
            <person name="Borek D."/>
            <person name="Otwinowski Z."/>
            <person name="Grishin N.V."/>
        </authorList>
    </citation>
    <scope>NUCLEOTIDE SEQUENCE [LARGE SCALE GENOMIC DNA]</scope>
    <source>
        <strain evidence="4">CBS 109288 / IBT 7711</strain>
    </source>
</reference>
<sequence length="1194" mass="134880">MAEFWNDFYNNFATDIAPIITLFGEQPTKQFLSESTTIWDAIALAVLPLGILTIVVSAIRVSDIGFLKSFVGRAQEPEGAAEVELCSSTSDSVCELWGGRGITRIFGRPKILEFVCQYEHATRGLSVSRASGDSERSSGFSAASASDSPDRSLSPDQALLSSVPIFNIFPMDRFLETECRKGRWSEIHGHAWYRIGVASHAEEAQRFAPKPNLTLNIGIRDKSPAYAAFAAACGIALAINWIGFSAWVTFNGELKTDASIITLLPVVFALLIFSSLASWIGLGICAYLINRASEERRFAKLMQATDDHAPGTTTNTAVQSTEYGFWLQPGSQAVGDQVFDVFAYQQPLTSYTTSFKYAGEPQKTIFYLGVGSSLIGWALQFFCLRSLHAFVSMYLLGATLIMAILRAVLRARRFSPKDNILWERWKSKILEGHELDWQALKLEELARSIAQSSSMIRPDLFVEGGYDEPYVPAFSVCDEYHLHGAMCCSGNSRDIEECTIHSAPASQGYHLTTLTPWIQSNVGLDDVKTAIMKDQYGQINAAARAFQYRSQLARLAASSPFESERWDPRARENAKILQRAIESTADFILSRRLRLWVRSDEIWLSADSLMWTFGCRFAQESRELVQDQRPQNICVVLRRRNGRWRVDLDDLEAILGLWTWSIVAITEEARLSHVSTAVFNNMDMDLESGRRLAFTASSEMEAQGLEKFLALWLPPTVTPSLVHKETEILDDDGLRSLEEHNLGYKWLVDAREYENVNPNETEHSTHGNYKITIPFVTNDLFKQRAQLLYTSFLRQMSSIIEPLYVAEMVEQVEMSSHRLCEISQSSLFRLSNTEIEAMVQIFVDSGLGEQDDAFSSIIPVLVAGTTATIYYAIPWMRSGRPVRLARAWAGIYRRTMAVHLDHFASLDLERIRSAYDVEMTPDVRHFGKYLSENRELFSGNMSEPAHVICENYPQVFGAAWMRNTTLNTAPWDLEHPSALDKYPFALHVVMSWKRPGKPNMELDQNDYCEKLLEWACKEDCPEVFEDIHLSSNLKAIAKRMPVMKIAISAESIATIEAILQQDLWMDKHLLNHLSWLREAVSQGKPEVVQVLLRSPNVRRHFIESDQISDLIGLLAPKGFNTEIFTLLFRHHPASVQYALKYAVKNQSLVVLRYALQYGRLKLGRGVGIDESWRDELEYAQVLEWNEGVEILKGV</sequence>
<feature type="transmembrane region" description="Helical" evidence="2">
    <location>
        <begin position="364"/>
        <end position="382"/>
    </location>
</feature>
<accession>A0A084AXM0</accession>
<dbReference type="EMBL" id="KL648479">
    <property type="protein sequence ID" value="KEY70049.1"/>
    <property type="molecule type" value="Genomic_DNA"/>
</dbReference>
<dbReference type="OrthoDB" id="194358at2759"/>
<keyword evidence="2" id="KW-0472">Membrane</keyword>
<organism evidence="3 4">
    <name type="scientific">Stachybotrys chartarum (strain CBS 109288 / IBT 7711)</name>
    <name type="common">Toxic black mold</name>
    <name type="synonym">Stilbospora chartarum</name>
    <dbReference type="NCBI Taxonomy" id="1280523"/>
    <lineage>
        <taxon>Eukaryota</taxon>
        <taxon>Fungi</taxon>
        <taxon>Dikarya</taxon>
        <taxon>Ascomycota</taxon>
        <taxon>Pezizomycotina</taxon>
        <taxon>Sordariomycetes</taxon>
        <taxon>Hypocreomycetidae</taxon>
        <taxon>Hypocreales</taxon>
        <taxon>Stachybotryaceae</taxon>
        <taxon>Stachybotrys</taxon>
    </lineage>
</organism>
<evidence type="ECO:0000313" key="4">
    <source>
        <dbReference type="Proteomes" id="UP000028045"/>
    </source>
</evidence>